<evidence type="ECO:0000256" key="9">
    <source>
        <dbReference type="RuleBase" id="RU000461"/>
    </source>
</evidence>
<dbReference type="AlphaFoldDB" id="A0A9P7VI63"/>
<dbReference type="InterPro" id="IPR036396">
    <property type="entry name" value="Cyt_P450_sf"/>
</dbReference>
<evidence type="ECO:0000256" key="7">
    <source>
        <dbReference type="ARBA" id="ARBA00023033"/>
    </source>
</evidence>
<evidence type="ECO:0000256" key="3">
    <source>
        <dbReference type="ARBA" id="ARBA00022617"/>
    </source>
</evidence>
<keyword evidence="4 8" id="KW-0479">Metal-binding</keyword>
<evidence type="ECO:0000256" key="8">
    <source>
        <dbReference type="PIRSR" id="PIRSR602401-1"/>
    </source>
</evidence>
<dbReference type="RefSeq" id="XP_043033884.1">
    <property type="nucleotide sequence ID" value="XM_043183811.1"/>
</dbReference>
<keyword evidence="6 8" id="KW-0408">Iron</keyword>
<keyword evidence="11" id="KW-1185">Reference proteome</keyword>
<keyword evidence="3 8" id="KW-0349">Heme</keyword>
<comment type="similarity">
    <text evidence="2 9">Belongs to the cytochrome P450 family.</text>
</comment>
<dbReference type="GO" id="GO:0020037">
    <property type="term" value="F:heme binding"/>
    <property type="evidence" value="ECO:0007669"/>
    <property type="project" value="InterPro"/>
</dbReference>
<dbReference type="InterPro" id="IPR002401">
    <property type="entry name" value="Cyt_P450_E_grp-I"/>
</dbReference>
<dbReference type="GeneID" id="66106108"/>
<dbReference type="EMBL" id="MU250572">
    <property type="protein sequence ID" value="KAG7440384.1"/>
    <property type="molecule type" value="Genomic_DNA"/>
</dbReference>
<dbReference type="PROSITE" id="PS00086">
    <property type="entry name" value="CYTOCHROME_P450"/>
    <property type="match status" value="1"/>
</dbReference>
<keyword evidence="7 9" id="KW-0503">Monooxygenase</keyword>
<proteinExistence type="inferred from homology"/>
<evidence type="ECO:0000256" key="2">
    <source>
        <dbReference type="ARBA" id="ARBA00010617"/>
    </source>
</evidence>
<name>A0A9P7VI63_9AGAR</name>
<evidence type="ECO:0000256" key="4">
    <source>
        <dbReference type="ARBA" id="ARBA00022723"/>
    </source>
</evidence>
<dbReference type="InterPro" id="IPR017972">
    <property type="entry name" value="Cyt_P450_CS"/>
</dbReference>
<comment type="cofactor">
    <cofactor evidence="1 8">
        <name>heme</name>
        <dbReference type="ChEBI" id="CHEBI:30413"/>
    </cofactor>
</comment>
<feature type="binding site" description="axial binding residue" evidence="8">
    <location>
        <position position="58"/>
    </location>
    <ligand>
        <name>heme</name>
        <dbReference type="ChEBI" id="CHEBI:30413"/>
    </ligand>
    <ligandPart>
        <name>Fe</name>
        <dbReference type="ChEBI" id="CHEBI:18248"/>
    </ligandPart>
</feature>
<dbReference type="OrthoDB" id="1470350at2759"/>
<keyword evidence="5 9" id="KW-0560">Oxidoreductase</keyword>
<dbReference type="Proteomes" id="UP000812287">
    <property type="component" value="Unassembled WGS sequence"/>
</dbReference>
<evidence type="ECO:0008006" key="12">
    <source>
        <dbReference type="Google" id="ProtNLM"/>
    </source>
</evidence>
<evidence type="ECO:0000313" key="11">
    <source>
        <dbReference type="Proteomes" id="UP000812287"/>
    </source>
</evidence>
<dbReference type="PRINTS" id="PR00463">
    <property type="entry name" value="EP450I"/>
</dbReference>
<dbReference type="Pfam" id="PF00067">
    <property type="entry name" value="p450"/>
    <property type="match status" value="1"/>
</dbReference>
<organism evidence="10 11">
    <name type="scientific">Guyanagaster necrorhizus</name>
    <dbReference type="NCBI Taxonomy" id="856835"/>
    <lineage>
        <taxon>Eukaryota</taxon>
        <taxon>Fungi</taxon>
        <taxon>Dikarya</taxon>
        <taxon>Basidiomycota</taxon>
        <taxon>Agaricomycotina</taxon>
        <taxon>Agaricomycetes</taxon>
        <taxon>Agaricomycetidae</taxon>
        <taxon>Agaricales</taxon>
        <taxon>Marasmiineae</taxon>
        <taxon>Physalacriaceae</taxon>
        <taxon>Guyanagaster</taxon>
    </lineage>
</organism>
<sequence>MINSVFLMHRRTDLWGPDALILSFLEFGPDRFLDSRLYKYLTPNPYIFAPFGAGPRICLGQQFTCNEASYYLIRLLQTFFSFSLALDAQPAEDIPPKTWTRAPGTSEGRDRIMLGTHVLLYAKGDLWVRMEEANDETTL</sequence>
<protein>
    <recommendedName>
        <fullName evidence="12">Cytochrome P450</fullName>
    </recommendedName>
</protein>
<evidence type="ECO:0000256" key="1">
    <source>
        <dbReference type="ARBA" id="ARBA00001971"/>
    </source>
</evidence>
<dbReference type="PANTHER" id="PTHR24287:SF1">
    <property type="entry name" value="P450, PUTATIVE (EUROFUNG)-RELATED"/>
    <property type="match status" value="1"/>
</dbReference>
<reference evidence="10" key="1">
    <citation type="submission" date="2020-11" db="EMBL/GenBank/DDBJ databases">
        <title>Adaptations for nitrogen fixation in a non-lichenized fungal sporocarp promotes dispersal by wood-feeding termites.</title>
        <authorList>
            <consortium name="DOE Joint Genome Institute"/>
            <person name="Koch R.A."/>
            <person name="Yoon G."/>
            <person name="Arayal U."/>
            <person name="Lail K."/>
            <person name="Amirebrahimi M."/>
            <person name="Labutti K."/>
            <person name="Lipzen A."/>
            <person name="Riley R."/>
            <person name="Barry K."/>
            <person name="Henrissat B."/>
            <person name="Grigoriev I.V."/>
            <person name="Herr J.R."/>
            <person name="Aime M.C."/>
        </authorList>
    </citation>
    <scope>NUCLEOTIDE SEQUENCE</scope>
    <source>
        <strain evidence="10">MCA 3950</strain>
    </source>
</reference>
<comment type="caution">
    <text evidence="10">The sequence shown here is derived from an EMBL/GenBank/DDBJ whole genome shotgun (WGS) entry which is preliminary data.</text>
</comment>
<dbReference type="GO" id="GO:0005506">
    <property type="term" value="F:iron ion binding"/>
    <property type="evidence" value="ECO:0007669"/>
    <property type="project" value="InterPro"/>
</dbReference>
<accession>A0A9P7VI63</accession>
<dbReference type="InterPro" id="IPR047146">
    <property type="entry name" value="Cyt_P450_E_CYP52_fungi"/>
</dbReference>
<dbReference type="SUPFAM" id="SSF48264">
    <property type="entry name" value="Cytochrome P450"/>
    <property type="match status" value="1"/>
</dbReference>
<gene>
    <name evidence="10" type="ORF">BT62DRAFT_910706</name>
</gene>
<evidence type="ECO:0000256" key="6">
    <source>
        <dbReference type="ARBA" id="ARBA00023004"/>
    </source>
</evidence>
<dbReference type="GO" id="GO:0004497">
    <property type="term" value="F:monooxygenase activity"/>
    <property type="evidence" value="ECO:0007669"/>
    <property type="project" value="UniProtKB-KW"/>
</dbReference>
<dbReference type="PANTHER" id="PTHR24287">
    <property type="entry name" value="P450, PUTATIVE (EUROFUNG)-RELATED"/>
    <property type="match status" value="1"/>
</dbReference>
<evidence type="ECO:0000256" key="5">
    <source>
        <dbReference type="ARBA" id="ARBA00023002"/>
    </source>
</evidence>
<evidence type="ECO:0000313" key="10">
    <source>
        <dbReference type="EMBL" id="KAG7440384.1"/>
    </source>
</evidence>
<dbReference type="Gene3D" id="1.10.630.10">
    <property type="entry name" value="Cytochrome P450"/>
    <property type="match status" value="1"/>
</dbReference>
<dbReference type="GO" id="GO:0016705">
    <property type="term" value="F:oxidoreductase activity, acting on paired donors, with incorporation or reduction of molecular oxygen"/>
    <property type="evidence" value="ECO:0007669"/>
    <property type="project" value="InterPro"/>
</dbReference>
<dbReference type="InterPro" id="IPR001128">
    <property type="entry name" value="Cyt_P450"/>
</dbReference>